<feature type="region of interest" description="Disordered" evidence="1">
    <location>
        <begin position="215"/>
        <end position="234"/>
    </location>
</feature>
<proteinExistence type="predicted"/>
<evidence type="ECO:0000313" key="3">
    <source>
        <dbReference type="EMBL" id="MCV7390435.1"/>
    </source>
</evidence>
<dbReference type="EMBL" id="JBDLOU010000029">
    <property type="protein sequence ID" value="MEX3739630.1"/>
    <property type="molecule type" value="Genomic_DNA"/>
</dbReference>
<protein>
    <submittedName>
        <fullName evidence="3">DUF3159 domain-containing protein</fullName>
    </submittedName>
</protein>
<dbReference type="Proteomes" id="UP001558474">
    <property type="component" value="Unassembled WGS sequence"/>
</dbReference>
<organism evidence="3 5">
    <name type="scientific">Mycolicibacterium porcinum</name>
    <dbReference type="NCBI Taxonomy" id="39693"/>
    <lineage>
        <taxon>Bacteria</taxon>
        <taxon>Bacillati</taxon>
        <taxon>Actinomycetota</taxon>
        <taxon>Actinomycetes</taxon>
        <taxon>Mycobacteriales</taxon>
        <taxon>Mycobacteriaceae</taxon>
        <taxon>Mycolicibacterium</taxon>
    </lineage>
</organism>
<evidence type="ECO:0000256" key="1">
    <source>
        <dbReference type="SAM" id="MobiDB-lite"/>
    </source>
</evidence>
<dbReference type="EMBL" id="JACKVC010000018">
    <property type="protein sequence ID" value="MCV7390435.1"/>
    <property type="molecule type" value="Genomic_DNA"/>
</dbReference>
<keyword evidence="2" id="KW-0812">Transmembrane</keyword>
<evidence type="ECO:0000313" key="5">
    <source>
        <dbReference type="Proteomes" id="UP001141659"/>
    </source>
</evidence>
<gene>
    <name evidence="4" type="ORF">ABFW12_15485</name>
    <name evidence="3" type="ORF">H5P34_20435</name>
</gene>
<feature type="transmembrane region" description="Helical" evidence="2">
    <location>
        <begin position="147"/>
        <end position="169"/>
    </location>
</feature>
<dbReference type="InterPro" id="IPR016566">
    <property type="entry name" value="UCP010219"/>
</dbReference>
<feature type="transmembrane region" description="Helical" evidence="2">
    <location>
        <begin position="38"/>
        <end position="65"/>
    </location>
</feature>
<evidence type="ECO:0000313" key="4">
    <source>
        <dbReference type="EMBL" id="MEX3739630.1"/>
    </source>
</evidence>
<keyword evidence="2" id="KW-0472">Membrane</keyword>
<evidence type="ECO:0000313" key="6">
    <source>
        <dbReference type="Proteomes" id="UP001558474"/>
    </source>
</evidence>
<dbReference type="AlphaFoldDB" id="A0AAW5T8T6"/>
<reference evidence="4 6" key="3">
    <citation type="submission" date="2024-04" db="EMBL/GenBank/DDBJ databases">
        <title>Genomic Markers of Mycobacteria.</title>
        <authorList>
            <person name="Soliman M.S."/>
            <person name="Elkholy A."/>
            <person name="Soliman N.S."/>
            <person name="Abbas A."/>
            <person name="Khayrat S."/>
            <person name="Shawky S."/>
        </authorList>
    </citation>
    <scope>NUCLEOTIDE SEQUENCE [LARGE SCALE GENOMIC DNA]</scope>
    <source>
        <strain evidence="4 6">Egy-CU-AM5</strain>
    </source>
</reference>
<dbReference type="Pfam" id="PF11361">
    <property type="entry name" value="DUF3159"/>
    <property type="match status" value="1"/>
</dbReference>
<evidence type="ECO:0000256" key="2">
    <source>
        <dbReference type="SAM" id="Phobius"/>
    </source>
</evidence>
<comment type="caution">
    <text evidence="3">The sequence shown here is derived from an EMBL/GenBank/DDBJ whole genome shotgun (WGS) entry which is preliminary data.</text>
</comment>
<name>A0AAW5T8T6_9MYCO</name>
<sequence length="234" mass="24990">MPPPEVLSVDNLEQEHSPTLLERMGGVSGLVHAGLPTFAYVVANAIAGLNAAVVTSVGVSIGLIVLRLLRKQPIQPAASGLLGVAVAALIAYYTGSAEAYFLPGIWLSLTMAAVFAVSLLLRRPLVGVIWNLLRSAGPDRSWRSDTVTLHAFDVATLAFVALFSARFVVQQWLYDGGFSGWLAFARIAMGYPLLGAVSVVVYWAVHRANRRINPDIHRDSTGTDASDSPEPAAR</sequence>
<reference evidence="3" key="2">
    <citation type="journal article" date="2022" name="BMC Genomics">
        <title>Comparative genome analysis of mycobacteria focusing on tRNA and non-coding RNA.</title>
        <authorList>
            <person name="Behra P.R.K."/>
            <person name="Pettersson B.M.F."/>
            <person name="Ramesh M."/>
            <person name="Das S."/>
            <person name="Dasgupta S."/>
            <person name="Kirsebom L.A."/>
        </authorList>
    </citation>
    <scope>NUCLEOTIDE SEQUENCE</scope>
    <source>
        <strain evidence="3">DSM 44242</strain>
    </source>
</reference>
<feature type="transmembrane region" description="Helical" evidence="2">
    <location>
        <begin position="100"/>
        <end position="121"/>
    </location>
</feature>
<dbReference type="Proteomes" id="UP001141659">
    <property type="component" value="Unassembled WGS sequence"/>
</dbReference>
<keyword evidence="6" id="KW-1185">Reference proteome</keyword>
<feature type="transmembrane region" description="Helical" evidence="2">
    <location>
        <begin position="181"/>
        <end position="205"/>
    </location>
</feature>
<feature type="transmembrane region" description="Helical" evidence="2">
    <location>
        <begin position="77"/>
        <end position="94"/>
    </location>
</feature>
<dbReference type="PIRSF" id="PIRSF010219">
    <property type="entry name" value="UCP010219"/>
    <property type="match status" value="1"/>
</dbReference>
<keyword evidence="2" id="KW-1133">Transmembrane helix</keyword>
<accession>A0AAW5T8T6</accession>
<reference evidence="3" key="1">
    <citation type="submission" date="2020-07" db="EMBL/GenBank/DDBJ databases">
        <authorList>
            <person name="Pettersson B.M.F."/>
            <person name="Behra P.R.K."/>
            <person name="Ramesh M."/>
            <person name="Das S."/>
            <person name="Dasgupta S."/>
            <person name="Kirsebom L.A."/>
        </authorList>
    </citation>
    <scope>NUCLEOTIDE SEQUENCE</scope>
    <source>
        <strain evidence="3">DSM 44242</strain>
    </source>
</reference>
<dbReference type="RefSeq" id="WP_081814189.1">
    <property type="nucleotide sequence ID" value="NZ_JACKVC010000018.1"/>
</dbReference>